<dbReference type="OrthoDB" id="262424at2157"/>
<dbReference type="GeneID" id="76389865"/>
<name>A0A1H6XHP8_9EURY</name>
<reference evidence="1 2" key="1">
    <citation type="submission" date="2016-10" db="EMBL/GenBank/DDBJ databases">
        <authorList>
            <person name="de Groot N.N."/>
        </authorList>
    </citation>
    <scope>NUCLEOTIDE SEQUENCE [LARGE SCALE GENOMIC DNA]</scope>
    <source>
        <strain evidence="1 2">DSM 22187</strain>
    </source>
</reference>
<gene>
    <name evidence="1" type="ORF">SAMN05444271_1402</name>
</gene>
<protein>
    <submittedName>
        <fullName evidence="1">Uncharacterized protein</fullName>
    </submittedName>
</protein>
<dbReference type="EMBL" id="FNYR01000040">
    <property type="protein sequence ID" value="SEJ28599.1"/>
    <property type="molecule type" value="Genomic_DNA"/>
</dbReference>
<dbReference type="AlphaFoldDB" id="A0A1H6XHP8"/>
<organism evidence="1 2">
    <name type="scientific">Halohasta litchfieldiae</name>
    <dbReference type="NCBI Taxonomy" id="1073996"/>
    <lineage>
        <taxon>Archaea</taxon>
        <taxon>Methanobacteriati</taxon>
        <taxon>Methanobacteriota</taxon>
        <taxon>Stenosarchaea group</taxon>
        <taxon>Halobacteria</taxon>
        <taxon>Halobacteriales</taxon>
        <taxon>Haloferacaceae</taxon>
        <taxon>Halohasta</taxon>
    </lineage>
</organism>
<accession>A0A1H6XHP8</accession>
<evidence type="ECO:0000313" key="1">
    <source>
        <dbReference type="EMBL" id="SEJ28599.1"/>
    </source>
</evidence>
<accession>A0A2H4Q2W4</accession>
<sequence length="338" mass="37624">MVDVESVAVFSCEMGEEIENPAPDLVGTLDEDDLVTDAGAEAERIVASMLRDTLGRRYNSDDTKNARNHIFTDAARSASVNLEGEDRTTVELLERVRDGSDIESVGESLSQLYLNEARSVSDLLIYTQFSEYDETFAAILKTPYLEGAHEIDLDHEDTEAVFTENERVIQEETDKSVVYPKYDKYEELIDEDSAQLYQEGGAQHYAKYWYGFLNLKAAPHPDELVESAIKQRASENETSAAYPTYQDFTDGGPITLDDADGTEVDVDQGDVSVRIAGKSIRVSISELRESDNVQLARDGDQFYLLLSDLQPELTVGSGNGKRSLVDDLSNVPDIRDLF</sequence>
<evidence type="ECO:0000313" key="2">
    <source>
        <dbReference type="Proteomes" id="UP000198888"/>
    </source>
</evidence>
<dbReference type="Proteomes" id="UP000198888">
    <property type="component" value="Unassembled WGS sequence"/>
</dbReference>
<dbReference type="RefSeq" id="WP_177171961.1">
    <property type="nucleotide sequence ID" value="NZ_CP024845.1"/>
</dbReference>
<keyword evidence="2" id="KW-1185">Reference proteome</keyword>
<proteinExistence type="predicted"/>
<dbReference type="KEGG" id="hae:halTADL_1965"/>